<dbReference type="EMBL" id="LGIA01000173">
    <property type="protein sequence ID" value="KOH43996.1"/>
    <property type="molecule type" value="Genomic_DNA"/>
</dbReference>
<organism evidence="2 3">
    <name type="scientific">Sunxiuqinia dokdonensis</name>
    <dbReference type="NCBI Taxonomy" id="1409788"/>
    <lineage>
        <taxon>Bacteria</taxon>
        <taxon>Pseudomonadati</taxon>
        <taxon>Bacteroidota</taxon>
        <taxon>Bacteroidia</taxon>
        <taxon>Marinilabiliales</taxon>
        <taxon>Prolixibacteraceae</taxon>
        <taxon>Sunxiuqinia</taxon>
    </lineage>
</organism>
<dbReference type="AlphaFoldDB" id="A0A0L8V6D0"/>
<keyword evidence="1" id="KW-0472">Membrane</keyword>
<evidence type="ECO:0000313" key="2">
    <source>
        <dbReference type="EMBL" id="KOH43996.1"/>
    </source>
</evidence>
<evidence type="ECO:0000313" key="3">
    <source>
        <dbReference type="Proteomes" id="UP000036958"/>
    </source>
</evidence>
<protein>
    <submittedName>
        <fullName evidence="2">Uncharacterized protein</fullName>
    </submittedName>
</protein>
<sequence length="54" mass="6089">MRAAIAISSIVVFRNPYLAKVSRATSMMLSLIFSLMVLLFDYFGSKVQKMISIE</sequence>
<dbReference type="Proteomes" id="UP000036958">
    <property type="component" value="Unassembled WGS sequence"/>
</dbReference>
<feature type="transmembrane region" description="Helical" evidence="1">
    <location>
        <begin position="24"/>
        <end position="43"/>
    </location>
</feature>
<keyword evidence="3" id="KW-1185">Reference proteome</keyword>
<proteinExistence type="predicted"/>
<accession>A0A0L8V6D0</accession>
<dbReference type="STRING" id="1409788.NC99_32120"/>
<comment type="caution">
    <text evidence="2">The sequence shown here is derived from an EMBL/GenBank/DDBJ whole genome shotgun (WGS) entry which is preliminary data.</text>
</comment>
<keyword evidence="1" id="KW-0812">Transmembrane</keyword>
<name>A0A0L8V6D0_9BACT</name>
<keyword evidence="1" id="KW-1133">Transmembrane helix</keyword>
<gene>
    <name evidence="2" type="ORF">NC99_32120</name>
</gene>
<reference evidence="3" key="1">
    <citation type="submission" date="2015-07" db="EMBL/GenBank/DDBJ databases">
        <title>Genome sequencing of Sunxiuqinia dokdonensis strain SK.</title>
        <authorList>
            <person name="Ahn S."/>
            <person name="Kim B.-C."/>
        </authorList>
    </citation>
    <scope>NUCLEOTIDE SEQUENCE [LARGE SCALE GENOMIC DNA]</scope>
    <source>
        <strain evidence="3">SK</strain>
    </source>
</reference>
<evidence type="ECO:0000256" key="1">
    <source>
        <dbReference type="SAM" id="Phobius"/>
    </source>
</evidence>